<sequence>MTSLQIPPDTWKIRNLLFEMPVPFSMRADVFETFLPLVDNIWTRYDDLNKIGRGVDNKIPYDAVHLTCRFARKLENEASYRIPNPQAKRQCRRREGGTCSCKVKAKYFHGIKGKPDHYRFEHANEKEDNWVHTHTIDDSDGIKINSYLRAVAAIESAKGYMPAEVYKNMRSVQLMNEDGNSLGDALDAAGGKFMTRSHVNNAKLSALSANGALFLPTKPGALLKEDPDSKNSLKRPNPEDRVERLAGILSVDPSTVWPDTLGKTAEDTDEHAKHIKNDIRGLVESIAIGGRTEVPKHVLMPLLNSMAEYMDKTTEAVDGKLLLAGILQIEDKAAAGAAKRESIVAKRKLAKPTNLDKWNSITLDTLTAKHPDKSTGEVVQLLINNLRELQYRLPPNLRTADFFHNKVVTACQGSPACRYAVSDPPADLGQLLNKLQSSVTAYEKEQQEL</sequence>
<evidence type="ECO:0000313" key="2">
    <source>
        <dbReference type="Proteomes" id="UP000235672"/>
    </source>
</evidence>
<evidence type="ECO:0000313" key="1">
    <source>
        <dbReference type="EMBL" id="PMD15031.1"/>
    </source>
</evidence>
<protein>
    <submittedName>
        <fullName evidence="1">Uncharacterized protein</fullName>
    </submittedName>
</protein>
<dbReference type="Proteomes" id="UP000235672">
    <property type="component" value="Unassembled WGS sequence"/>
</dbReference>
<reference evidence="1 2" key="1">
    <citation type="submission" date="2016-05" db="EMBL/GenBank/DDBJ databases">
        <title>A degradative enzymes factory behind the ericoid mycorrhizal symbiosis.</title>
        <authorList>
            <consortium name="DOE Joint Genome Institute"/>
            <person name="Martino E."/>
            <person name="Morin E."/>
            <person name="Grelet G."/>
            <person name="Kuo A."/>
            <person name="Kohler A."/>
            <person name="Daghino S."/>
            <person name="Barry K."/>
            <person name="Choi C."/>
            <person name="Cichocki N."/>
            <person name="Clum A."/>
            <person name="Copeland A."/>
            <person name="Hainaut M."/>
            <person name="Haridas S."/>
            <person name="Labutti K."/>
            <person name="Lindquist E."/>
            <person name="Lipzen A."/>
            <person name="Khouja H.-R."/>
            <person name="Murat C."/>
            <person name="Ohm R."/>
            <person name="Olson A."/>
            <person name="Spatafora J."/>
            <person name="Veneault-Fourrey C."/>
            <person name="Henrissat B."/>
            <person name="Grigoriev I."/>
            <person name="Martin F."/>
            <person name="Perotto S."/>
        </authorList>
    </citation>
    <scope>NUCLEOTIDE SEQUENCE [LARGE SCALE GENOMIC DNA]</scope>
    <source>
        <strain evidence="1 2">UAMH 7357</strain>
    </source>
</reference>
<organism evidence="1 2">
    <name type="scientific">Hyaloscypha hepaticicola</name>
    <dbReference type="NCBI Taxonomy" id="2082293"/>
    <lineage>
        <taxon>Eukaryota</taxon>
        <taxon>Fungi</taxon>
        <taxon>Dikarya</taxon>
        <taxon>Ascomycota</taxon>
        <taxon>Pezizomycotina</taxon>
        <taxon>Leotiomycetes</taxon>
        <taxon>Helotiales</taxon>
        <taxon>Hyaloscyphaceae</taxon>
        <taxon>Hyaloscypha</taxon>
    </lineage>
</organism>
<gene>
    <name evidence="1" type="ORF">NA56DRAFT_664176</name>
</gene>
<accession>A0A2J6PLX2</accession>
<proteinExistence type="predicted"/>
<dbReference type="EMBL" id="KZ613516">
    <property type="protein sequence ID" value="PMD15031.1"/>
    <property type="molecule type" value="Genomic_DNA"/>
</dbReference>
<name>A0A2J6PLX2_9HELO</name>
<dbReference type="AlphaFoldDB" id="A0A2J6PLX2"/>
<keyword evidence="2" id="KW-1185">Reference proteome</keyword>
<dbReference type="OrthoDB" id="3486101at2759"/>